<dbReference type="PROSITE" id="PS50261">
    <property type="entry name" value="G_PROTEIN_RECEP_F2_4"/>
    <property type="match status" value="1"/>
</dbReference>
<dbReference type="GO" id="GO:0016020">
    <property type="term" value="C:membrane"/>
    <property type="evidence" value="ECO:0007669"/>
    <property type="project" value="UniProtKB-SubCell"/>
</dbReference>
<dbReference type="InterPro" id="IPR036790">
    <property type="entry name" value="Frizzled_dom_sf"/>
</dbReference>
<comment type="caution">
    <text evidence="9">Lacks conserved residue(s) required for the propagation of feature annotation.</text>
</comment>
<proteinExistence type="inferred from homology"/>
<name>A0A9Q0MUA5_9DIPT</name>
<evidence type="ECO:0000256" key="10">
    <source>
        <dbReference type="SAM" id="Phobius"/>
    </source>
</evidence>
<dbReference type="SUPFAM" id="SSF63501">
    <property type="entry name" value="Frizzled cysteine-rich domain"/>
    <property type="match status" value="1"/>
</dbReference>
<evidence type="ECO:0000259" key="12">
    <source>
        <dbReference type="PROSITE" id="PS50261"/>
    </source>
</evidence>
<dbReference type="Pfam" id="PF01392">
    <property type="entry name" value="Fz"/>
    <property type="match status" value="1"/>
</dbReference>
<feature type="transmembrane region" description="Helical" evidence="10">
    <location>
        <begin position="165"/>
        <end position="186"/>
    </location>
</feature>
<evidence type="ECO:0000256" key="3">
    <source>
        <dbReference type="ARBA" id="ARBA00022473"/>
    </source>
</evidence>
<evidence type="ECO:0000256" key="2">
    <source>
        <dbReference type="ARBA" id="ARBA00008077"/>
    </source>
</evidence>
<feature type="domain" description="G-protein coupled receptors family 2 profile 2" evidence="12">
    <location>
        <begin position="159"/>
        <end position="440"/>
    </location>
</feature>
<feature type="transmembrane region" description="Helical" evidence="10">
    <location>
        <begin position="319"/>
        <end position="340"/>
    </location>
</feature>
<comment type="subcellular location">
    <subcellularLocation>
        <location evidence="1">Membrane</location>
        <topology evidence="1">Multi-pass membrane protein</topology>
    </subcellularLocation>
</comment>
<dbReference type="GO" id="GO:0004888">
    <property type="term" value="F:transmembrane signaling receptor activity"/>
    <property type="evidence" value="ECO:0007669"/>
    <property type="project" value="InterPro"/>
</dbReference>
<dbReference type="GO" id="GO:0060070">
    <property type="term" value="P:canonical Wnt signaling pathway"/>
    <property type="evidence" value="ECO:0007669"/>
    <property type="project" value="TreeGrafter"/>
</dbReference>
<keyword evidence="5 10" id="KW-1133">Transmembrane helix</keyword>
<dbReference type="OrthoDB" id="5959102at2759"/>
<keyword evidence="3" id="KW-0217">Developmental protein</keyword>
<dbReference type="Proteomes" id="UP001151699">
    <property type="component" value="Chromosome X"/>
</dbReference>
<feature type="transmembrane region" description="Helical" evidence="10">
    <location>
        <begin position="198"/>
        <end position="218"/>
    </location>
</feature>
<feature type="transmembrane region" description="Helical" evidence="10">
    <location>
        <begin position="415"/>
        <end position="434"/>
    </location>
</feature>
<dbReference type="PROSITE" id="PS50038">
    <property type="entry name" value="FZ"/>
    <property type="match status" value="1"/>
</dbReference>
<evidence type="ECO:0000256" key="4">
    <source>
        <dbReference type="ARBA" id="ARBA00022692"/>
    </source>
</evidence>
<dbReference type="InterPro" id="IPR017981">
    <property type="entry name" value="GPCR_2-like_7TM"/>
</dbReference>
<dbReference type="PRINTS" id="PR00489">
    <property type="entry name" value="FRIZZLED"/>
</dbReference>
<organism evidence="13 14">
    <name type="scientific">Pseudolycoriella hygida</name>
    <dbReference type="NCBI Taxonomy" id="35572"/>
    <lineage>
        <taxon>Eukaryota</taxon>
        <taxon>Metazoa</taxon>
        <taxon>Ecdysozoa</taxon>
        <taxon>Arthropoda</taxon>
        <taxon>Hexapoda</taxon>
        <taxon>Insecta</taxon>
        <taxon>Pterygota</taxon>
        <taxon>Neoptera</taxon>
        <taxon>Endopterygota</taxon>
        <taxon>Diptera</taxon>
        <taxon>Nematocera</taxon>
        <taxon>Sciaroidea</taxon>
        <taxon>Sciaridae</taxon>
        <taxon>Pseudolycoriella</taxon>
    </lineage>
</organism>
<dbReference type="GO" id="GO:0005615">
    <property type="term" value="C:extracellular space"/>
    <property type="evidence" value="ECO:0007669"/>
    <property type="project" value="TreeGrafter"/>
</dbReference>
<keyword evidence="7 9" id="KW-1015">Disulfide bond</keyword>
<dbReference type="EMBL" id="WJQU01000003">
    <property type="protein sequence ID" value="KAJ6637279.1"/>
    <property type="molecule type" value="Genomic_DNA"/>
</dbReference>
<keyword evidence="4 10" id="KW-0812">Transmembrane</keyword>
<dbReference type="PANTHER" id="PTHR11309:SF142">
    <property type="entry name" value="FRIZZLED-3"/>
    <property type="match status" value="1"/>
</dbReference>
<dbReference type="Pfam" id="PF01534">
    <property type="entry name" value="Frizzled"/>
    <property type="match status" value="1"/>
</dbReference>
<comment type="caution">
    <text evidence="13">The sequence shown here is derived from an EMBL/GenBank/DDBJ whole genome shotgun (WGS) entry which is preliminary data.</text>
</comment>
<reference evidence="13" key="1">
    <citation type="submission" date="2022-07" db="EMBL/GenBank/DDBJ databases">
        <authorList>
            <person name="Trinca V."/>
            <person name="Uliana J.V.C."/>
            <person name="Torres T.T."/>
            <person name="Ward R.J."/>
            <person name="Monesi N."/>
        </authorList>
    </citation>
    <scope>NUCLEOTIDE SEQUENCE</scope>
    <source>
        <strain evidence="13">HSMRA1968</strain>
        <tissue evidence="13">Whole embryos</tissue>
    </source>
</reference>
<keyword evidence="8" id="KW-0675">Receptor</keyword>
<feature type="domain" description="FZ" evidence="11">
    <location>
        <begin position="1"/>
        <end position="99"/>
    </location>
</feature>
<dbReference type="Gene3D" id="1.20.1070.10">
    <property type="entry name" value="Rhodopsin 7-helix transmembrane proteins"/>
    <property type="match status" value="1"/>
</dbReference>
<comment type="similarity">
    <text evidence="2">Belongs to the G-protein coupled receptor Fz/Smo family.</text>
</comment>
<dbReference type="CDD" id="cd15031">
    <property type="entry name" value="7tmF_FZD3_insect"/>
    <property type="match status" value="1"/>
</dbReference>
<feature type="disulfide bond" evidence="9">
    <location>
        <begin position="31"/>
        <end position="69"/>
    </location>
</feature>
<gene>
    <name evidence="13" type="primary">fz3</name>
    <name evidence="13" type="ORF">Bhyg_10009</name>
</gene>
<dbReference type="PANTHER" id="PTHR11309">
    <property type="entry name" value="FRIZZLED"/>
    <property type="match status" value="1"/>
</dbReference>
<dbReference type="SMART" id="SM01330">
    <property type="entry name" value="Frizzled"/>
    <property type="match status" value="1"/>
</dbReference>
<sequence>MTAMPNLAGHQSQTDAENMINELLPIMDSDCSRQARFLLCASMFPLCSPDVSRPVAACKSLCETVKSECSQDSVAILWPKFIDCDALPQPERQELCMEVPQDELKFGRTKGHAATWPWLKNSNIIRPMSTIICPANFTAVNDECAPQCGSDARFTAEQKKIVETWTLALSAICFILTLFSLVTFWAEPMRFGYPERPVLFLALCYNLLSVCYLERVIFHNPLREGRSDDACVCCGLSTTSCLASYISTSYLTLSAATWWLIFSLCWYLSSSKQWSSEALEKKSGLFHVMAWVLPLAPPIAALLWGAVKQQELTGMCSSFGFVKIPTLFLLVVGAIFTILASRSLKGLSVTVNDDSFNRRLTQVRTRILVFSCVFFVPAFLAVVLGFFELHYETVPSCVFGEPCLSPKKYSSIPTLMRLFFILAGGSMGGMWVWSKKTCDSYRSRISSTPSTSSSAATKSGQFITKKTKHSGPLYAGINFHNVPIYNPSQGV</sequence>
<dbReference type="AlphaFoldDB" id="A0A9Q0MUA5"/>
<keyword evidence="6 10" id="KW-0472">Membrane</keyword>
<evidence type="ECO:0000256" key="7">
    <source>
        <dbReference type="ARBA" id="ARBA00023157"/>
    </source>
</evidence>
<dbReference type="InterPro" id="IPR020067">
    <property type="entry name" value="Frizzled_dom"/>
</dbReference>
<evidence type="ECO:0000256" key="5">
    <source>
        <dbReference type="ARBA" id="ARBA00022989"/>
    </source>
</evidence>
<keyword evidence="14" id="KW-1185">Reference proteome</keyword>
<accession>A0A9Q0MUA5</accession>
<dbReference type="Gene3D" id="1.10.2000.10">
    <property type="entry name" value="Frizzled cysteine-rich domain"/>
    <property type="match status" value="1"/>
</dbReference>
<evidence type="ECO:0000313" key="13">
    <source>
        <dbReference type="EMBL" id="KAJ6637279.1"/>
    </source>
</evidence>
<evidence type="ECO:0000256" key="6">
    <source>
        <dbReference type="ARBA" id="ARBA00023136"/>
    </source>
</evidence>
<evidence type="ECO:0000313" key="14">
    <source>
        <dbReference type="Proteomes" id="UP001151699"/>
    </source>
</evidence>
<feature type="transmembrane region" description="Helical" evidence="10">
    <location>
        <begin position="288"/>
        <end position="307"/>
    </location>
</feature>
<evidence type="ECO:0000256" key="8">
    <source>
        <dbReference type="ARBA" id="ARBA00023170"/>
    </source>
</evidence>
<dbReference type="GO" id="GO:0035567">
    <property type="term" value="P:non-canonical Wnt signaling pathway"/>
    <property type="evidence" value="ECO:0007669"/>
    <property type="project" value="TreeGrafter"/>
</dbReference>
<dbReference type="InterPro" id="IPR015526">
    <property type="entry name" value="Frizzled/SFRP"/>
</dbReference>
<evidence type="ECO:0000259" key="11">
    <source>
        <dbReference type="PROSITE" id="PS50038"/>
    </source>
</evidence>
<dbReference type="GO" id="GO:0017147">
    <property type="term" value="F:Wnt-protein binding"/>
    <property type="evidence" value="ECO:0007669"/>
    <property type="project" value="TreeGrafter"/>
</dbReference>
<feature type="non-terminal residue" evidence="13">
    <location>
        <position position="1"/>
    </location>
</feature>
<evidence type="ECO:0000256" key="1">
    <source>
        <dbReference type="ARBA" id="ARBA00004141"/>
    </source>
</evidence>
<feature type="transmembrane region" description="Helical" evidence="10">
    <location>
        <begin position="367"/>
        <end position="387"/>
    </location>
</feature>
<evidence type="ECO:0000256" key="9">
    <source>
        <dbReference type="PROSITE-ProRule" id="PRU00090"/>
    </source>
</evidence>
<dbReference type="InterPro" id="IPR000539">
    <property type="entry name" value="Frizzled/Smoothened_7TM"/>
</dbReference>
<feature type="transmembrane region" description="Helical" evidence="10">
    <location>
        <begin position="250"/>
        <end position="268"/>
    </location>
</feature>
<dbReference type="SMART" id="SM00063">
    <property type="entry name" value="FRI"/>
    <property type="match status" value="1"/>
</dbReference>
<protein>
    <submittedName>
        <fullName evidence="13">Frizzled-3</fullName>
    </submittedName>
</protein>